<reference evidence="6" key="1">
    <citation type="journal article" date="2014" name="Front. Microbiol.">
        <title>High frequency of phylogenetically diverse reductive dehalogenase-homologous genes in deep subseafloor sedimentary metagenomes.</title>
        <authorList>
            <person name="Kawai M."/>
            <person name="Futagami T."/>
            <person name="Toyoda A."/>
            <person name="Takaki Y."/>
            <person name="Nishi S."/>
            <person name="Hori S."/>
            <person name="Arai W."/>
            <person name="Tsubouchi T."/>
            <person name="Morono Y."/>
            <person name="Uchiyama I."/>
            <person name="Ito T."/>
            <person name="Fujiyama A."/>
            <person name="Inagaki F."/>
            <person name="Takami H."/>
        </authorList>
    </citation>
    <scope>NUCLEOTIDE SEQUENCE</scope>
    <source>
        <strain evidence="6">Expedition CK06-06</strain>
    </source>
</reference>
<dbReference type="GO" id="GO:0016887">
    <property type="term" value="F:ATP hydrolysis activity"/>
    <property type="evidence" value="ECO:0007669"/>
    <property type="project" value="InterPro"/>
</dbReference>
<feature type="domain" description="ABC transporter" evidence="5">
    <location>
        <begin position="11"/>
        <end position="244"/>
    </location>
</feature>
<name>X0SQE7_9ZZZZ</name>
<evidence type="ECO:0000259" key="5">
    <source>
        <dbReference type="PROSITE" id="PS50893"/>
    </source>
</evidence>
<keyword evidence="2" id="KW-0813">Transport</keyword>
<dbReference type="SUPFAM" id="SSF52540">
    <property type="entry name" value="P-loop containing nucleoside triphosphate hydrolases"/>
    <property type="match status" value="1"/>
</dbReference>
<dbReference type="GO" id="GO:0055085">
    <property type="term" value="P:transmembrane transport"/>
    <property type="evidence" value="ECO:0007669"/>
    <property type="project" value="UniProtKB-ARBA"/>
</dbReference>
<dbReference type="AlphaFoldDB" id="X0SQE7"/>
<evidence type="ECO:0000256" key="3">
    <source>
        <dbReference type="ARBA" id="ARBA00022741"/>
    </source>
</evidence>
<gene>
    <name evidence="6" type="ORF">S01H1_13625</name>
</gene>
<accession>X0SQE7</accession>
<dbReference type="InterPro" id="IPR050319">
    <property type="entry name" value="ABC_transp_ATP-bind"/>
</dbReference>
<dbReference type="Pfam" id="PF00005">
    <property type="entry name" value="ABC_tran"/>
    <property type="match status" value="1"/>
</dbReference>
<evidence type="ECO:0000256" key="2">
    <source>
        <dbReference type="ARBA" id="ARBA00022448"/>
    </source>
</evidence>
<dbReference type="SMART" id="SM00382">
    <property type="entry name" value="AAA"/>
    <property type="match status" value="1"/>
</dbReference>
<dbReference type="EMBL" id="BARS01007036">
    <property type="protein sequence ID" value="GAF77361.1"/>
    <property type="molecule type" value="Genomic_DNA"/>
</dbReference>
<dbReference type="PROSITE" id="PS00211">
    <property type="entry name" value="ABC_TRANSPORTER_1"/>
    <property type="match status" value="1"/>
</dbReference>
<dbReference type="InterPro" id="IPR003439">
    <property type="entry name" value="ABC_transporter-like_ATP-bd"/>
</dbReference>
<dbReference type="PROSITE" id="PS50893">
    <property type="entry name" value="ABC_TRANSPORTER_2"/>
    <property type="match status" value="1"/>
</dbReference>
<comment type="caution">
    <text evidence="6">The sequence shown here is derived from an EMBL/GenBank/DDBJ whole genome shotgun (WGS) entry which is preliminary data.</text>
</comment>
<dbReference type="InterPro" id="IPR017871">
    <property type="entry name" value="ABC_transporter-like_CS"/>
</dbReference>
<comment type="similarity">
    <text evidence="1">Belongs to the ABC transporter superfamily.</text>
</comment>
<keyword evidence="3" id="KW-0547">Nucleotide-binding</keyword>
<dbReference type="InterPro" id="IPR003593">
    <property type="entry name" value="AAA+_ATPase"/>
</dbReference>
<evidence type="ECO:0000256" key="4">
    <source>
        <dbReference type="ARBA" id="ARBA00022840"/>
    </source>
</evidence>
<organism evidence="6">
    <name type="scientific">marine sediment metagenome</name>
    <dbReference type="NCBI Taxonomy" id="412755"/>
    <lineage>
        <taxon>unclassified sequences</taxon>
        <taxon>metagenomes</taxon>
        <taxon>ecological metagenomes</taxon>
    </lineage>
</organism>
<dbReference type="CDD" id="cd03257">
    <property type="entry name" value="ABC_NikE_OppD_transporters"/>
    <property type="match status" value="1"/>
</dbReference>
<protein>
    <recommendedName>
        <fullName evidence="5">ABC transporter domain-containing protein</fullName>
    </recommendedName>
</protein>
<proteinExistence type="inferred from homology"/>
<evidence type="ECO:0000313" key="6">
    <source>
        <dbReference type="EMBL" id="GAF77361.1"/>
    </source>
</evidence>
<evidence type="ECO:0000256" key="1">
    <source>
        <dbReference type="ARBA" id="ARBA00005417"/>
    </source>
</evidence>
<dbReference type="Gene3D" id="3.40.50.300">
    <property type="entry name" value="P-loop containing nucleotide triphosphate hydrolases"/>
    <property type="match status" value="1"/>
</dbReference>
<sequence length="244" mass="27678">MSNENSSNKIVEVENLVKYYSAEQSFLDRILSKQEPAYIKAVDGINFSINKNETFALVGETGSGKSTVARLVLKLIEKTSGSILYQGQDIYQFDSNQNKEFRKKVRMIFQDPFASLNPRMTVGEILSLPLKMFGSYSKDDIYEMTLEILEKVGLSPANELIDRHPHEFSGGQRQRIGIARAIILNPEFIIADEPVTSLDVSIRAQVLNLLEDLKQENKLTYLLIAHDLTIVRHMSNRVMVMYLG</sequence>
<keyword evidence="4" id="KW-0067">ATP-binding</keyword>
<dbReference type="GO" id="GO:0005524">
    <property type="term" value="F:ATP binding"/>
    <property type="evidence" value="ECO:0007669"/>
    <property type="project" value="UniProtKB-KW"/>
</dbReference>
<feature type="non-terminal residue" evidence="6">
    <location>
        <position position="244"/>
    </location>
</feature>
<dbReference type="InterPro" id="IPR027417">
    <property type="entry name" value="P-loop_NTPase"/>
</dbReference>
<dbReference type="PANTHER" id="PTHR43776">
    <property type="entry name" value="TRANSPORT ATP-BINDING PROTEIN"/>
    <property type="match status" value="1"/>
</dbReference>
<dbReference type="PANTHER" id="PTHR43776:SF7">
    <property type="entry name" value="D,D-DIPEPTIDE TRANSPORT ATP-BINDING PROTEIN DDPF-RELATED"/>
    <property type="match status" value="1"/>
</dbReference>